<dbReference type="Proteomes" id="UP000030764">
    <property type="component" value="Unassembled WGS sequence"/>
</dbReference>
<proteinExistence type="predicted"/>
<gene>
    <name evidence="1" type="ORF">M513_07370</name>
    <name evidence="2" type="ORF">M514_07370</name>
</gene>
<evidence type="ECO:0000313" key="2">
    <source>
        <dbReference type="EMBL" id="KFD67059.1"/>
    </source>
</evidence>
<keyword evidence="3" id="KW-1185">Reference proteome</keyword>
<accession>A0A085NC63</accession>
<evidence type="ECO:0000313" key="1">
    <source>
        <dbReference type="EMBL" id="KFD51674.1"/>
    </source>
</evidence>
<dbReference type="EMBL" id="KL367518">
    <property type="protein sequence ID" value="KFD67059.1"/>
    <property type="molecule type" value="Genomic_DNA"/>
</dbReference>
<name>A0A085NC63_9BILA</name>
<dbReference type="AlphaFoldDB" id="A0A085NC63"/>
<dbReference type="EMBL" id="KL363236">
    <property type="protein sequence ID" value="KFD51674.1"/>
    <property type="molecule type" value="Genomic_DNA"/>
</dbReference>
<evidence type="ECO:0000313" key="3">
    <source>
        <dbReference type="Proteomes" id="UP000030764"/>
    </source>
</evidence>
<organism evidence="2">
    <name type="scientific">Trichuris suis</name>
    <name type="common">pig whipworm</name>
    <dbReference type="NCBI Taxonomy" id="68888"/>
    <lineage>
        <taxon>Eukaryota</taxon>
        <taxon>Metazoa</taxon>
        <taxon>Ecdysozoa</taxon>
        <taxon>Nematoda</taxon>
        <taxon>Enoplea</taxon>
        <taxon>Dorylaimia</taxon>
        <taxon>Trichinellida</taxon>
        <taxon>Trichuridae</taxon>
        <taxon>Trichuris</taxon>
    </lineage>
</organism>
<sequence length="111" mass="11919">MGEVTIFFLWRKLGQPYYGLGFVSLKVVRQDEKPLLMEGPTGRCASLRLCIVGGLASTPAGLLVRAAIIGCSSVVINLVTSQVDRPHDAHLLVYDAVCLSSPVGCPIHCDH</sequence>
<protein>
    <submittedName>
        <fullName evidence="2">Uncharacterized protein</fullName>
    </submittedName>
</protein>
<reference evidence="2 3" key="1">
    <citation type="journal article" date="2014" name="Nat. Genet.">
        <title>Genome and transcriptome of the porcine whipworm Trichuris suis.</title>
        <authorList>
            <person name="Jex A.R."/>
            <person name="Nejsum P."/>
            <person name="Schwarz E.M."/>
            <person name="Hu L."/>
            <person name="Young N.D."/>
            <person name="Hall R.S."/>
            <person name="Korhonen P.K."/>
            <person name="Liao S."/>
            <person name="Thamsborg S."/>
            <person name="Xia J."/>
            <person name="Xu P."/>
            <person name="Wang S."/>
            <person name="Scheerlinck J.P."/>
            <person name="Hofmann A."/>
            <person name="Sternberg P.W."/>
            <person name="Wang J."/>
            <person name="Gasser R.B."/>
        </authorList>
    </citation>
    <scope>NUCLEOTIDE SEQUENCE [LARGE SCALE GENOMIC DNA]</scope>
    <source>
        <strain evidence="2">DCEP-RM93F</strain>
        <strain evidence="1">DCEP-RM93M</strain>
    </source>
</reference>
<dbReference type="Proteomes" id="UP000030758">
    <property type="component" value="Unassembled WGS sequence"/>
</dbReference>